<evidence type="ECO:0000256" key="2">
    <source>
        <dbReference type="SAM" id="SignalP"/>
    </source>
</evidence>
<sequence length="212" mass="21844">MQRISWNCLSILVIILCHSTYAAPNVRVKRDSSDLSDVSDLNPIASEDSVADGVDREKRKIPDVVFAPKNAILGFVFGKIDNLLDAKTRFIDTLDKQNIIKNKQHHIEVPVPIKSFQGLIQAVISPKITAITSKIGSLSGAFGGSSGGGGGDSHAEGTSSGGLGGIVSSFLKLSGPILSSSSGSASGGGGLSVTGSVGADDASSDDDEETPY</sequence>
<protein>
    <submittedName>
        <fullName evidence="3">Uncharacterized protein</fullName>
    </submittedName>
</protein>
<feature type="compositionally biased region" description="Acidic residues" evidence="1">
    <location>
        <begin position="202"/>
        <end position="212"/>
    </location>
</feature>
<feature type="region of interest" description="Disordered" evidence="1">
    <location>
        <begin position="180"/>
        <end position="212"/>
    </location>
</feature>
<keyword evidence="2" id="KW-0732">Signal</keyword>
<organism evidence="3 4">
    <name type="scientific">Pseudolycoriella hygida</name>
    <dbReference type="NCBI Taxonomy" id="35572"/>
    <lineage>
        <taxon>Eukaryota</taxon>
        <taxon>Metazoa</taxon>
        <taxon>Ecdysozoa</taxon>
        <taxon>Arthropoda</taxon>
        <taxon>Hexapoda</taxon>
        <taxon>Insecta</taxon>
        <taxon>Pterygota</taxon>
        <taxon>Neoptera</taxon>
        <taxon>Endopterygota</taxon>
        <taxon>Diptera</taxon>
        <taxon>Nematocera</taxon>
        <taxon>Sciaroidea</taxon>
        <taxon>Sciaridae</taxon>
        <taxon>Pseudolycoriella</taxon>
    </lineage>
</organism>
<evidence type="ECO:0000313" key="4">
    <source>
        <dbReference type="Proteomes" id="UP001151699"/>
    </source>
</evidence>
<comment type="caution">
    <text evidence="3">The sequence shown here is derived from an EMBL/GenBank/DDBJ whole genome shotgun (WGS) entry which is preliminary data.</text>
</comment>
<reference evidence="3" key="1">
    <citation type="submission" date="2022-07" db="EMBL/GenBank/DDBJ databases">
        <authorList>
            <person name="Trinca V."/>
            <person name="Uliana J.V.C."/>
            <person name="Torres T.T."/>
            <person name="Ward R.J."/>
            <person name="Monesi N."/>
        </authorList>
    </citation>
    <scope>NUCLEOTIDE SEQUENCE</scope>
    <source>
        <strain evidence="3">HSMRA1968</strain>
        <tissue evidence="3">Whole embryos</tissue>
    </source>
</reference>
<dbReference type="EMBL" id="WJQU01000003">
    <property type="protein sequence ID" value="KAJ6640282.1"/>
    <property type="molecule type" value="Genomic_DNA"/>
</dbReference>
<dbReference type="OrthoDB" id="8197466at2759"/>
<proteinExistence type="predicted"/>
<dbReference type="Proteomes" id="UP001151699">
    <property type="component" value="Chromosome X"/>
</dbReference>
<evidence type="ECO:0000313" key="3">
    <source>
        <dbReference type="EMBL" id="KAJ6640282.1"/>
    </source>
</evidence>
<feature type="signal peptide" evidence="2">
    <location>
        <begin position="1"/>
        <end position="22"/>
    </location>
</feature>
<feature type="chain" id="PRO_5040269423" evidence="2">
    <location>
        <begin position="23"/>
        <end position="212"/>
    </location>
</feature>
<gene>
    <name evidence="3" type="ORF">Bhyg_13032</name>
</gene>
<name>A0A9Q0MYL2_9DIPT</name>
<evidence type="ECO:0000256" key="1">
    <source>
        <dbReference type="SAM" id="MobiDB-lite"/>
    </source>
</evidence>
<dbReference type="AlphaFoldDB" id="A0A9Q0MYL2"/>
<keyword evidence="4" id="KW-1185">Reference proteome</keyword>
<accession>A0A9Q0MYL2</accession>